<proteinExistence type="predicted"/>
<name>D1C0B9_XYLCX</name>
<dbReference type="AlphaFoldDB" id="D1C0B9"/>
<sequence>MSALRAPAYAPSRPTTPARRTRLTALDGGRAEGRRFAAVRAPLQARTATPFLVLCGALLAAALLTVLVLNTSMAYGSYEMSRVQGQSNRLAQDIQIKQQSLQAAENDLARRAERLGMVPNAGTQMLDVSAAVAATTPSAEAGQ</sequence>
<dbReference type="eggNOG" id="ENOG50339K3">
    <property type="taxonomic scope" value="Bacteria"/>
</dbReference>
<keyword evidence="1" id="KW-0472">Membrane</keyword>
<dbReference type="Proteomes" id="UP000002255">
    <property type="component" value="Chromosome"/>
</dbReference>
<keyword evidence="1" id="KW-0812">Transmembrane</keyword>
<feature type="transmembrane region" description="Helical" evidence="1">
    <location>
        <begin position="51"/>
        <end position="72"/>
    </location>
</feature>
<protein>
    <recommendedName>
        <fullName evidence="4">Cell division protein FtsL</fullName>
    </recommendedName>
</protein>
<dbReference type="KEGG" id="xce:Xcel_1277"/>
<gene>
    <name evidence="2" type="ordered locus">Xcel_1277</name>
</gene>
<reference evidence="2 3" key="2">
    <citation type="journal article" date="2010" name="Stand. Genomic Sci.">
        <title>Complete genome sequence of Xylanimonas cellulosilytica type strain (XIL07).</title>
        <authorList>
            <person name="Foster B."/>
            <person name="Pukall R."/>
            <person name="Abt B."/>
            <person name="Nolan M."/>
            <person name="Glavina Del Rio T."/>
            <person name="Chen F."/>
            <person name="Lucas S."/>
            <person name="Tice H."/>
            <person name="Pitluck S."/>
            <person name="Cheng J.-F."/>
            <person name="Chertkov O."/>
            <person name="Brettin T."/>
            <person name="Han C."/>
            <person name="Detter J.C."/>
            <person name="Bruce D."/>
            <person name="Goodwin L."/>
            <person name="Ivanova N."/>
            <person name="Mavromatis K."/>
            <person name="Pati A."/>
            <person name="Mikhailova N."/>
            <person name="Chen A."/>
            <person name="Palaniappan K."/>
            <person name="Land M."/>
            <person name="Hauser L."/>
            <person name="Chang Y.-J."/>
            <person name="Jeffries C.D."/>
            <person name="Chain P."/>
            <person name="Rohde M."/>
            <person name="Goeker M."/>
            <person name="Bristow J."/>
            <person name="Eisen J.A."/>
            <person name="Markowitz V."/>
            <person name="Hugenholtz P."/>
            <person name="Kyrpides N.C."/>
            <person name="Klenk H.-P."/>
            <person name="Lapidus A."/>
        </authorList>
    </citation>
    <scope>NUCLEOTIDE SEQUENCE [LARGE SCALE GENOMIC DNA]</scope>
    <source>
        <strain evidence="3">DSM 15894 / CECT 5975 / LMG 20990 / XIL07</strain>
    </source>
</reference>
<evidence type="ECO:0000313" key="2">
    <source>
        <dbReference type="EMBL" id="ACZ30308.1"/>
    </source>
</evidence>
<dbReference type="STRING" id="446471.Xcel_1277"/>
<dbReference type="EMBL" id="CP001821">
    <property type="protein sequence ID" value="ACZ30308.1"/>
    <property type="molecule type" value="Genomic_DNA"/>
</dbReference>
<accession>D1C0B9</accession>
<evidence type="ECO:0000313" key="3">
    <source>
        <dbReference type="Proteomes" id="UP000002255"/>
    </source>
</evidence>
<evidence type="ECO:0008006" key="4">
    <source>
        <dbReference type="Google" id="ProtNLM"/>
    </source>
</evidence>
<dbReference type="RefSeq" id="WP_012878050.1">
    <property type="nucleotide sequence ID" value="NC_013530.1"/>
</dbReference>
<keyword evidence="3" id="KW-1185">Reference proteome</keyword>
<keyword evidence="1" id="KW-1133">Transmembrane helix</keyword>
<evidence type="ECO:0000256" key="1">
    <source>
        <dbReference type="SAM" id="Phobius"/>
    </source>
</evidence>
<organism evidence="2 3">
    <name type="scientific">Xylanimonas cellulosilytica (strain DSM 15894 / JCM 12276 / CECT 5975 / KCTC 9989 / LMG 20990 / NBRC 107835 / XIL07)</name>
    <dbReference type="NCBI Taxonomy" id="446471"/>
    <lineage>
        <taxon>Bacteria</taxon>
        <taxon>Bacillati</taxon>
        <taxon>Actinomycetota</taxon>
        <taxon>Actinomycetes</taxon>
        <taxon>Micrococcales</taxon>
        <taxon>Promicromonosporaceae</taxon>
        <taxon>Xylanimonas</taxon>
    </lineage>
</organism>
<dbReference type="OrthoDB" id="5148572at2"/>
<dbReference type="HOGENOM" id="CLU_143296_0_0_11"/>
<reference evidence="3" key="1">
    <citation type="submission" date="2009-11" db="EMBL/GenBank/DDBJ databases">
        <title>The complete chromosome of Xylanimonas cellulosilytica DSM 15894.</title>
        <authorList>
            <consortium name="US DOE Joint Genome Institute (JGI-PGF)"/>
            <person name="Lucas S."/>
            <person name="Copeland A."/>
            <person name="Lapidus A."/>
            <person name="Glavina del Rio T."/>
            <person name="Dalin E."/>
            <person name="Tice H."/>
            <person name="Bruce D."/>
            <person name="Goodwin L."/>
            <person name="Pitluck S."/>
            <person name="Kyrpides N."/>
            <person name="Mavromatis K."/>
            <person name="Ivanova N."/>
            <person name="Mikhailova N."/>
            <person name="Foster B."/>
            <person name="Clum A."/>
            <person name="Brettin T."/>
            <person name="Detter J.C."/>
            <person name="Han C."/>
            <person name="Larimer F."/>
            <person name="Land M."/>
            <person name="Hauser L."/>
            <person name="Markowitz V."/>
            <person name="Cheng J.F."/>
            <person name="Hugenholtz P."/>
            <person name="Woyke T."/>
            <person name="Wu D."/>
            <person name="Gehrich-Schroeter G."/>
            <person name="Schneider S."/>
            <person name="Pukall S.R."/>
            <person name="Klenk H.P."/>
            <person name="Eisen J.A."/>
        </authorList>
    </citation>
    <scope>NUCLEOTIDE SEQUENCE [LARGE SCALE GENOMIC DNA]</scope>
    <source>
        <strain evidence="3">DSM 15894 / CECT 5975 / LMG 20990 / XIL07</strain>
    </source>
</reference>